<evidence type="ECO:0000256" key="1">
    <source>
        <dbReference type="SAM" id="Phobius"/>
    </source>
</evidence>
<feature type="transmembrane region" description="Helical" evidence="1">
    <location>
        <begin position="237"/>
        <end position="255"/>
    </location>
</feature>
<dbReference type="AlphaFoldDB" id="A0A7I8DXH1"/>
<dbReference type="GeneID" id="70579460"/>
<keyword evidence="1" id="KW-0812">Transmembrane</keyword>
<dbReference type="KEGG" id="fit:Fi14EGH31_10290"/>
<accession>A0A7I8DXH1</accession>
<feature type="transmembrane region" description="Helical" evidence="1">
    <location>
        <begin position="76"/>
        <end position="98"/>
    </location>
</feature>
<protein>
    <submittedName>
        <fullName evidence="2">Uncharacterized protein</fullName>
    </submittedName>
</protein>
<feature type="transmembrane region" description="Helical" evidence="1">
    <location>
        <begin position="207"/>
        <end position="225"/>
    </location>
</feature>
<evidence type="ECO:0000313" key="3">
    <source>
        <dbReference type="Proteomes" id="UP000593842"/>
    </source>
</evidence>
<keyword evidence="1" id="KW-1133">Transmembrane helix</keyword>
<proteinExistence type="predicted"/>
<keyword evidence="1" id="KW-0472">Membrane</keyword>
<name>A0A7I8DXH1_9FIRM</name>
<dbReference type="RefSeq" id="WP_117575922.1">
    <property type="nucleotide sequence ID" value="NZ_AP024085.1"/>
</dbReference>
<reference evidence="3" key="1">
    <citation type="submission" date="2020-09" db="EMBL/GenBank/DDBJ databases">
        <title>Complete genome sequencing of Faecalibacillus intestinalis strain 14EGH31.</title>
        <authorList>
            <person name="Sakamoto M."/>
            <person name="Murakami T."/>
            <person name="Mori H."/>
        </authorList>
    </citation>
    <scope>NUCLEOTIDE SEQUENCE [LARGE SCALE GENOMIC DNA]</scope>
    <source>
        <strain evidence="3">14EGH31</strain>
    </source>
</reference>
<sequence>MKKEVVKLKSAEKLYKEFDNTCTSRAMIKKTGIYANLIYIIEVIFIVLVIFLYYFYKLGFKLNAKSFEMISIHDGKSFLCYIGELLFFMFITVITLFFGENFLANKVMDTFGIEEKKYKKIFNETSEVDINKSIKKKWYKKAIHKVISKIQVPSVNETIKEYLEEEKEKFIKKQLQGYSKEQLMTIYKFMENSIRSISLEIANTSNINIYVSFLTIFLTVFLTNLLSFNKIENKKDIIIVLVFTLIVIVSSYFFYKFLIYLYKKYETNFLLGYLKKEEKQMKQFIEVLKDVIINYDYYFNGKENISEVGKQFSLDIGNRSFSLKNMKNDINKLKARFLHRSKK</sequence>
<feature type="transmembrane region" description="Helical" evidence="1">
    <location>
        <begin position="33"/>
        <end position="56"/>
    </location>
</feature>
<organism evidence="2 3">
    <name type="scientific">Faecalibacillus intestinalis</name>
    <dbReference type="NCBI Taxonomy" id="1982626"/>
    <lineage>
        <taxon>Bacteria</taxon>
        <taxon>Bacillati</taxon>
        <taxon>Bacillota</taxon>
        <taxon>Erysipelotrichia</taxon>
        <taxon>Erysipelotrichales</taxon>
        <taxon>Coprobacillaceae</taxon>
        <taxon>Faecalibacillus</taxon>
    </lineage>
</organism>
<dbReference type="EMBL" id="AP024085">
    <property type="protein sequence ID" value="BCL57317.1"/>
    <property type="molecule type" value="Genomic_DNA"/>
</dbReference>
<dbReference type="Proteomes" id="UP000593842">
    <property type="component" value="Chromosome"/>
</dbReference>
<gene>
    <name evidence="2" type="ORF">Fi14EGH31_10290</name>
</gene>
<evidence type="ECO:0000313" key="2">
    <source>
        <dbReference type="EMBL" id="BCL57317.1"/>
    </source>
</evidence>